<accession>A0AA86Q1E2</accession>
<sequence>MVSQKCKQSLKVSGQILLCVIFFPILLLVAIFWGLYLLMSSILQGFVSTHATKKYEKKRIKNMLKPSLITQINQKCMQEEAVFTLKPFSSINLYLSLNDGYLNLITKDQTYINSLKVKYTFKAGEYQNFCSYLYYINFPKSLKYIIYETKLQIPNAYINNVVFNQSRIYFCVLDMIFELKYNLEIHLAAQLPQFNRYNSVQTNTNSSGQIFVLDNTVYVHNNCSKLFKLNGKRLECVDDQHFNNCYYQFYNKVFAVNNVGIHKVNRNFSFVQLQAVTKAKILFACGGVIILQNIQMRLDIGQPQYWVLNMLDETVTSIQLLELQFDIENFSNNAVLGVNGFQLKSEILCKLFGPDFEQRFVSYHNENYQGFTQQHASSFINLLFSSNLNIIIQKKYNDSLKRLERVRNILTAQKSKVQHILQLPAKQLQQLATSFSNYVNVETAQ</sequence>
<dbReference type="AlphaFoldDB" id="A0AA86Q1E2"/>
<keyword evidence="4" id="KW-1185">Reference proteome</keyword>
<feature type="transmembrane region" description="Helical" evidence="1">
    <location>
        <begin position="12"/>
        <end position="39"/>
    </location>
</feature>
<comment type="caution">
    <text evidence="2">The sequence shown here is derived from an EMBL/GenBank/DDBJ whole genome shotgun (WGS) entry which is preliminary data.</text>
</comment>
<evidence type="ECO:0000256" key="1">
    <source>
        <dbReference type="SAM" id="Phobius"/>
    </source>
</evidence>
<dbReference type="EMBL" id="CAXDID020000404">
    <property type="protein sequence ID" value="CAL6087960.1"/>
    <property type="molecule type" value="Genomic_DNA"/>
</dbReference>
<keyword evidence="1" id="KW-1133">Transmembrane helix</keyword>
<name>A0AA86Q1E2_9EUKA</name>
<organism evidence="2">
    <name type="scientific">Hexamita inflata</name>
    <dbReference type="NCBI Taxonomy" id="28002"/>
    <lineage>
        <taxon>Eukaryota</taxon>
        <taxon>Metamonada</taxon>
        <taxon>Diplomonadida</taxon>
        <taxon>Hexamitidae</taxon>
        <taxon>Hexamitinae</taxon>
        <taxon>Hexamita</taxon>
    </lineage>
</organism>
<evidence type="ECO:0000313" key="4">
    <source>
        <dbReference type="Proteomes" id="UP001642409"/>
    </source>
</evidence>
<gene>
    <name evidence="2" type="ORF">HINF_LOCUS37078</name>
    <name evidence="3" type="ORF">HINF_LOCUS63897</name>
</gene>
<reference evidence="2" key="1">
    <citation type="submission" date="2023-06" db="EMBL/GenBank/DDBJ databases">
        <authorList>
            <person name="Kurt Z."/>
        </authorList>
    </citation>
    <scope>NUCLEOTIDE SEQUENCE</scope>
</reference>
<keyword evidence="1" id="KW-0812">Transmembrane</keyword>
<proteinExistence type="predicted"/>
<dbReference type="EMBL" id="CATOUU010000797">
    <property type="protein sequence ID" value="CAI9949433.1"/>
    <property type="molecule type" value="Genomic_DNA"/>
</dbReference>
<reference evidence="3 4" key="2">
    <citation type="submission" date="2024-07" db="EMBL/GenBank/DDBJ databases">
        <authorList>
            <person name="Akdeniz Z."/>
        </authorList>
    </citation>
    <scope>NUCLEOTIDE SEQUENCE [LARGE SCALE GENOMIC DNA]</scope>
</reference>
<evidence type="ECO:0000313" key="3">
    <source>
        <dbReference type="EMBL" id="CAL6087960.1"/>
    </source>
</evidence>
<dbReference type="Proteomes" id="UP001642409">
    <property type="component" value="Unassembled WGS sequence"/>
</dbReference>
<protein>
    <submittedName>
        <fullName evidence="3">Hypothetical_protein</fullName>
    </submittedName>
</protein>
<keyword evidence="1" id="KW-0472">Membrane</keyword>
<evidence type="ECO:0000313" key="2">
    <source>
        <dbReference type="EMBL" id="CAI9949433.1"/>
    </source>
</evidence>